<comment type="function">
    <text evidence="8">Acts in the modification of cell walls via demethylesterification of cell wall pectin.</text>
</comment>
<evidence type="ECO:0000259" key="11">
    <source>
        <dbReference type="Pfam" id="PF01095"/>
    </source>
</evidence>
<gene>
    <name evidence="12" type="ORF">A4U43_C07F12650</name>
</gene>
<feature type="active site" evidence="9">
    <location>
        <position position="183"/>
    </location>
</feature>
<comment type="pathway">
    <text evidence="1 10">Glycan metabolism; pectin degradation; 2-dehydro-3-deoxy-D-gluconate from pectin: step 1/5.</text>
</comment>
<dbReference type="AlphaFoldDB" id="A0A5P1EBI7"/>
<evidence type="ECO:0000256" key="10">
    <source>
        <dbReference type="RuleBase" id="RU000589"/>
    </source>
</evidence>
<keyword evidence="10" id="KW-0732">Signal</keyword>
<feature type="signal peptide" evidence="10">
    <location>
        <begin position="1"/>
        <end position="19"/>
    </location>
</feature>
<proteinExistence type="inferred from homology"/>
<evidence type="ECO:0000313" key="12">
    <source>
        <dbReference type="EMBL" id="ONK63222.1"/>
    </source>
</evidence>
<evidence type="ECO:0000256" key="1">
    <source>
        <dbReference type="ARBA" id="ARBA00005184"/>
    </source>
</evidence>
<dbReference type="SUPFAM" id="SSF51126">
    <property type="entry name" value="Pectin lyase-like"/>
    <property type="match status" value="1"/>
</dbReference>
<reference evidence="13" key="1">
    <citation type="journal article" date="2017" name="Nat. Commun.">
        <title>The asparagus genome sheds light on the origin and evolution of a young Y chromosome.</title>
        <authorList>
            <person name="Harkess A."/>
            <person name="Zhou J."/>
            <person name="Xu C."/>
            <person name="Bowers J.E."/>
            <person name="Van der Hulst R."/>
            <person name="Ayyampalayam S."/>
            <person name="Mercati F."/>
            <person name="Riccardi P."/>
            <person name="McKain M.R."/>
            <person name="Kakrana A."/>
            <person name="Tang H."/>
            <person name="Ray J."/>
            <person name="Groenendijk J."/>
            <person name="Arikit S."/>
            <person name="Mathioni S.M."/>
            <person name="Nakano M."/>
            <person name="Shan H."/>
            <person name="Telgmann-Rauber A."/>
            <person name="Kanno A."/>
            <person name="Yue Z."/>
            <person name="Chen H."/>
            <person name="Li W."/>
            <person name="Chen Y."/>
            <person name="Xu X."/>
            <person name="Zhang Y."/>
            <person name="Luo S."/>
            <person name="Chen H."/>
            <person name="Gao J."/>
            <person name="Mao Z."/>
            <person name="Pires J.C."/>
            <person name="Luo M."/>
            <person name="Kudrna D."/>
            <person name="Wing R.A."/>
            <person name="Meyers B.C."/>
            <person name="Yi K."/>
            <person name="Kong H."/>
            <person name="Lavrijsen P."/>
            <person name="Sunseri F."/>
            <person name="Falavigna A."/>
            <person name="Ye Y."/>
            <person name="Leebens-Mack J.H."/>
            <person name="Chen G."/>
        </authorList>
    </citation>
    <scope>NUCLEOTIDE SEQUENCE [LARGE SCALE GENOMIC DNA]</scope>
    <source>
        <strain evidence="13">cv. DH0086</strain>
    </source>
</reference>
<comment type="similarity">
    <text evidence="2">Belongs to the pectinesterase family.</text>
</comment>
<dbReference type="PANTHER" id="PTHR31321:SF134">
    <property type="entry name" value="PECTINESTERASE"/>
    <property type="match status" value="1"/>
</dbReference>
<accession>A0A5P1EBI7</accession>
<dbReference type="GO" id="GO:0045490">
    <property type="term" value="P:pectin catabolic process"/>
    <property type="evidence" value="ECO:0007669"/>
    <property type="project" value="UniProtKB-UniRule"/>
</dbReference>
<evidence type="ECO:0000256" key="4">
    <source>
        <dbReference type="ARBA" id="ARBA00022801"/>
    </source>
</evidence>
<evidence type="ECO:0000256" key="2">
    <source>
        <dbReference type="ARBA" id="ARBA00008891"/>
    </source>
</evidence>
<dbReference type="Gene3D" id="2.160.20.10">
    <property type="entry name" value="Single-stranded right-handed beta-helix, Pectin lyase-like"/>
    <property type="match status" value="1"/>
</dbReference>
<comment type="catalytic activity">
    <reaction evidence="7 10">
        <text>[(1-&gt;4)-alpha-D-galacturonosyl methyl ester](n) + n H2O = [(1-&gt;4)-alpha-D-galacturonosyl](n) + n methanol + n H(+)</text>
        <dbReference type="Rhea" id="RHEA:22380"/>
        <dbReference type="Rhea" id="RHEA-COMP:14570"/>
        <dbReference type="Rhea" id="RHEA-COMP:14573"/>
        <dbReference type="ChEBI" id="CHEBI:15377"/>
        <dbReference type="ChEBI" id="CHEBI:15378"/>
        <dbReference type="ChEBI" id="CHEBI:17790"/>
        <dbReference type="ChEBI" id="CHEBI:140522"/>
        <dbReference type="ChEBI" id="CHEBI:140523"/>
        <dbReference type="EC" id="3.1.1.11"/>
    </reaction>
</comment>
<evidence type="ECO:0000256" key="7">
    <source>
        <dbReference type="ARBA" id="ARBA00047928"/>
    </source>
</evidence>
<keyword evidence="6" id="KW-0325">Glycoprotein</keyword>
<dbReference type="GO" id="GO:0030599">
    <property type="term" value="F:pectinesterase activity"/>
    <property type="evidence" value="ECO:0007669"/>
    <property type="project" value="UniProtKB-UniRule"/>
</dbReference>
<name>A0A5P1EBI7_ASPOF</name>
<organism evidence="12 13">
    <name type="scientific">Asparagus officinalis</name>
    <name type="common">Garden asparagus</name>
    <dbReference type="NCBI Taxonomy" id="4686"/>
    <lineage>
        <taxon>Eukaryota</taxon>
        <taxon>Viridiplantae</taxon>
        <taxon>Streptophyta</taxon>
        <taxon>Embryophyta</taxon>
        <taxon>Tracheophyta</taxon>
        <taxon>Spermatophyta</taxon>
        <taxon>Magnoliopsida</taxon>
        <taxon>Liliopsida</taxon>
        <taxon>Asparagales</taxon>
        <taxon>Asparagaceae</taxon>
        <taxon>Asparagoideae</taxon>
        <taxon>Asparagus</taxon>
    </lineage>
</organism>
<protein>
    <recommendedName>
        <fullName evidence="3 10">Pectinesterase</fullName>
        <ecNumber evidence="3 10">3.1.1.11</ecNumber>
    </recommendedName>
</protein>
<dbReference type="Pfam" id="PF01095">
    <property type="entry name" value="Pectinesterase"/>
    <property type="match status" value="1"/>
</dbReference>
<evidence type="ECO:0000256" key="3">
    <source>
        <dbReference type="ARBA" id="ARBA00013229"/>
    </source>
</evidence>
<dbReference type="GO" id="GO:0042545">
    <property type="term" value="P:cell wall modification"/>
    <property type="evidence" value="ECO:0007669"/>
    <property type="project" value="UniProtKB-UniRule"/>
</dbReference>
<evidence type="ECO:0000256" key="9">
    <source>
        <dbReference type="PROSITE-ProRule" id="PRU10040"/>
    </source>
</evidence>
<dbReference type="EMBL" id="CM007387">
    <property type="protein sequence ID" value="ONK63222.1"/>
    <property type="molecule type" value="Genomic_DNA"/>
</dbReference>
<dbReference type="PANTHER" id="PTHR31321">
    <property type="entry name" value="ACYL-COA THIOESTER HYDROLASE YBHC-RELATED"/>
    <property type="match status" value="1"/>
</dbReference>
<dbReference type="Gramene" id="ONK63222">
    <property type="protein sequence ID" value="ONK63222"/>
    <property type="gene ID" value="A4U43_C07F12650"/>
</dbReference>
<feature type="domain" description="Pectinesterase catalytic" evidence="11">
    <location>
        <begin position="27"/>
        <end position="316"/>
    </location>
</feature>
<dbReference type="OMA" id="TIQYNDA"/>
<evidence type="ECO:0000313" key="13">
    <source>
        <dbReference type="Proteomes" id="UP000243459"/>
    </source>
</evidence>
<dbReference type="UniPathway" id="UPA00545">
    <property type="reaction ID" value="UER00823"/>
</dbReference>
<evidence type="ECO:0000256" key="6">
    <source>
        <dbReference type="ARBA" id="ARBA00023180"/>
    </source>
</evidence>
<feature type="chain" id="PRO_5024468807" description="Pectinesterase" evidence="10">
    <location>
        <begin position="20"/>
        <end position="325"/>
    </location>
</feature>
<dbReference type="PROSITE" id="PS00503">
    <property type="entry name" value="PECTINESTERASE_2"/>
    <property type="match status" value="1"/>
</dbReference>
<keyword evidence="4 10" id="KW-0378">Hydrolase</keyword>
<sequence length="325" mass="35384">MRLLFSISLLFLFTSFCNGAVQVAKTITVDVVGNGNFKKIQDAIDSVPSGNNKWTRIHIGAGVYREKVDIPVEKGFILLEGDGASQTSVEWSDFAPMSDPDDNGNKVANTATVSIAAVNFVAKGITFKNSYGNSQVQARAIAALISGDKASFYNCSFIGIQDTVSDLSGRHYFKDCYIEGAVDFIFGIGQSIYEGCTLSTVASKAIAGWVTAQGRNKPDDPSGFVFKNCKLIGAAKTYLGRAWGPNSRVIFYQTDMANIVVPEGWDYWRDSNKGVNTVFVESGCTGLGSRTSGRVKWEKTLSNEDLKRLTSISFIDDGWLSQQAW</sequence>
<dbReference type="InterPro" id="IPR012334">
    <property type="entry name" value="Pectin_lyas_fold"/>
</dbReference>
<dbReference type="FunFam" id="2.160.20.10:FF:000013">
    <property type="entry name" value="Pectinesterase"/>
    <property type="match status" value="1"/>
</dbReference>
<dbReference type="InterPro" id="IPR033131">
    <property type="entry name" value="Pectinesterase_Asp_AS"/>
</dbReference>
<dbReference type="InterPro" id="IPR011050">
    <property type="entry name" value="Pectin_lyase_fold/virulence"/>
</dbReference>
<keyword evidence="5 10" id="KW-0063">Aspartyl esterase</keyword>
<dbReference type="Proteomes" id="UP000243459">
    <property type="component" value="Chromosome 7"/>
</dbReference>
<evidence type="ECO:0000256" key="8">
    <source>
        <dbReference type="ARBA" id="ARBA00057335"/>
    </source>
</evidence>
<keyword evidence="13" id="KW-1185">Reference proteome</keyword>
<dbReference type="InterPro" id="IPR000070">
    <property type="entry name" value="Pectinesterase_cat"/>
</dbReference>
<dbReference type="EC" id="3.1.1.11" evidence="3 10"/>
<evidence type="ECO:0000256" key="5">
    <source>
        <dbReference type="ARBA" id="ARBA00023085"/>
    </source>
</evidence>